<dbReference type="InterPro" id="IPR036907">
    <property type="entry name" value="5'-Nucleotdase_C_sf"/>
</dbReference>
<dbReference type="InterPro" id="IPR011049">
    <property type="entry name" value="Serralysin-like_metalloprot_C"/>
</dbReference>
<dbReference type="GO" id="GO:0030288">
    <property type="term" value="C:outer membrane-bounded periplasmic space"/>
    <property type="evidence" value="ECO:0007669"/>
    <property type="project" value="TreeGrafter"/>
</dbReference>
<dbReference type="GO" id="GO:0009166">
    <property type="term" value="P:nucleotide catabolic process"/>
    <property type="evidence" value="ECO:0007669"/>
    <property type="project" value="InterPro"/>
</dbReference>
<protein>
    <submittedName>
        <fullName evidence="7">SdiA-regulated domain-containing protein</fullName>
    </submittedName>
</protein>
<dbReference type="SUPFAM" id="SSF51120">
    <property type="entry name" value="beta-Roll"/>
    <property type="match status" value="1"/>
</dbReference>
<dbReference type="InterPro" id="IPR002126">
    <property type="entry name" value="Cadherin-like_dom"/>
</dbReference>
<dbReference type="PANTHER" id="PTHR11575:SF24">
    <property type="entry name" value="5'-NUCLEOTIDASE"/>
    <property type="match status" value="1"/>
</dbReference>
<dbReference type="GO" id="GO:0008253">
    <property type="term" value="F:5'-nucleotidase activity"/>
    <property type="evidence" value="ECO:0007669"/>
    <property type="project" value="TreeGrafter"/>
</dbReference>
<evidence type="ECO:0000256" key="3">
    <source>
        <dbReference type="ARBA" id="ARBA00022729"/>
    </source>
</evidence>
<evidence type="ECO:0000313" key="8">
    <source>
        <dbReference type="Proteomes" id="UP000600101"/>
    </source>
</evidence>
<keyword evidence="2" id="KW-1003">Cell membrane</keyword>
<dbReference type="InterPro" id="IPR009722">
    <property type="entry name" value="YjiK/CarP"/>
</dbReference>
<dbReference type="InterPro" id="IPR006179">
    <property type="entry name" value="5_nucleotidase/apyrase"/>
</dbReference>
<dbReference type="Gene3D" id="2.130.10.130">
    <property type="entry name" value="Integrin alpha, N-terminal"/>
    <property type="match status" value="1"/>
</dbReference>
<dbReference type="PROSITE" id="PS00330">
    <property type="entry name" value="HEMOLYSIN_CALCIUM"/>
    <property type="match status" value="1"/>
</dbReference>
<dbReference type="InterPro" id="IPR028994">
    <property type="entry name" value="Integrin_alpha_N"/>
</dbReference>
<name>A0A9X0R1C2_9PROT</name>
<dbReference type="Pfam" id="PF00353">
    <property type="entry name" value="HemolysinCabind"/>
    <property type="match status" value="1"/>
</dbReference>
<dbReference type="GO" id="GO:0005886">
    <property type="term" value="C:plasma membrane"/>
    <property type="evidence" value="ECO:0007669"/>
    <property type="project" value="UniProtKB-SubCell"/>
</dbReference>
<comment type="subcellular location">
    <subcellularLocation>
        <location evidence="1">Cell membrane</location>
    </subcellularLocation>
</comment>
<dbReference type="Gene3D" id="3.90.780.10">
    <property type="entry name" value="5'-Nucleotidase, C-terminal domain"/>
    <property type="match status" value="1"/>
</dbReference>
<dbReference type="InterPro" id="IPR018511">
    <property type="entry name" value="Hemolysin-typ_Ca-bd_CS"/>
</dbReference>
<evidence type="ECO:0000259" key="6">
    <source>
        <dbReference type="PROSITE" id="PS51841"/>
    </source>
</evidence>
<proteinExistence type="predicted"/>
<dbReference type="InterPro" id="IPR029052">
    <property type="entry name" value="Metallo-depent_PP-like"/>
</dbReference>
<sequence>MSGTNIDLSTYIRVGRYDLPEPTRTTAPPNSVLAQEVSAVTYNPDTDTLFVVGDGGTSIVQISKTGQPIDSMTLATGSSPQGTEFYDPEGLTYIGNGQFVMTEERDRRAVVFTYEAGTTLGRADAKTVTLGTNVGNVGLEGLTYDPLTSGYIFVKEASPAGIFQTTIDFDAGTASNGSASTENSVNLFDPALLGLSDIADVYAFSNIASLTGTAEGTHLLVLSQENGRIVEVDRDGNILSTLNIATDADNPLALADQQHEGLTMDADGNLYVVSENGGGDFNHPQLWVYAPSATPNQAPTAVALTGVTASLAENTSTTARVKVANVVVTDDGLGTNTLSVSGADAAIFEADNTGLYIKAGTVLDFEAQSSFSVTVAVDDASLGTTPDATTTYTLTLTDVVNEAAPASLFISEVAPWSSGNSPVGADWFEVTNAGSSAVDITGWRMDDSSDVFAQAVSLSGITSIAAGESVIFIETSNLAAAQAQFIATWFGGTAPAGLQIGAYSGGGVGLSTGGDAVNLYNASGEKQAGVSFGASPADSPFASFNNAAGLNNAEITQMSAVRTNGAFAAAEDASEIGSPGTVGRVFVSEVAPWSSGDSPIGADWFEVTNGTASTLDITGWKMDDSSGSPAAAVALNGITTIAPGESVIFIETADLEAAKAAFLTTWFGGNPPANLQIGSYSGGGVGLSTGGDAVHLYDAGNVLRASVTFGASPSGPFATFDNAAGLNGATITQLAAAGTDGAFVAAGDATETGSPGAIVAGNEAPTTPAYTLQILHASDFEAGVEAVNRAPQFAAIIDKLEDQVANSITLASGDNYIPSPFLNAQGDPAMNAVLREFYAQLLDVPVETLSGLTSDLGRVDIAIMNAFGVQASVLGNHEFDLGTRTILNAIDMVRSGNAATSIGALFPYLSANLDFSGDADLAPLFTAALRDAASYATTAADLDPANIAAEAADQQIAPWTTIQEGGETIGVLGLTTQVLASISSVTGVRVLDPAGDGGVNNTDELAQILQPYVDQMTAQGINKIILLSHLQQYGLELELATKLSGVDIVIAGGSHSVFADETDRLTEGVTAGETYPVIRTGADGKPVAIVNTGGEYYNVGRLVIGFDEDGVILPDSVDPAVSGAYVADDATVDSLYGEGEDPYAEGTRGGQVKQLTDAVDAIIDAKTAVVAGYTDVYLQGQRGFTRTQETNFGNLTADANLAYARSVDAATVISIKNGGGIREGVGTVGAGEIPSYEAPEGGRVTQLDIENALRFNNGLSLITVTAQGLLDVLENAVRGVAPGATPGSFPQVSGLKFSFDPSRPAGDRVLSLAVVDDEGNVIDVVAQDGAVVGNLDRSFRLVTLNFLADGGDGYLGTSGGAVVTPTDRVDLFNPADPSSYTTEGREQKALADYLAEHYGTPETAYGAAETAPELDSRVQNLSARAEDVLPESFAFNGTADADSMAGSAGDDLLNGLAGNDTIASGAGNDSIDGGAGLDIAIIDAVRSAATVVKTGFDTWTVTTVGGTDTVTGVERLHFTDGDRSLLPLADDFLGTLTSSPLFQHAGGTVAFWTVADGLVTASTGLGASAAGWSAVAAGDLTGDGIADVVFQSGAGDITLWATSQGAVTATQGIGMLGAGESFAGLGDINGDGTQDILVRGADDRILAWMVSNGAVTGVTTVGATDAAWTLAGTADVNSDGTDDLIFTSTGGDVAVWLVQNGVAIAGPGIGKLAAGWSFGAVADVDGDGHQDLVFSHTDGAVAAWRLDGNGAVASAGSVGNLAAGWSLVGSGHYTGDGVADLLFAHGDSYAFWEVQDGVAVAGTSLGTTAADWTLV</sequence>
<dbReference type="EMBL" id="JACOMF010000021">
    <property type="protein sequence ID" value="MBC4016972.1"/>
    <property type="molecule type" value="Genomic_DNA"/>
</dbReference>
<dbReference type="InterPro" id="IPR001322">
    <property type="entry name" value="Lamin_tail_dom"/>
</dbReference>
<feature type="domain" description="LTD" evidence="6">
    <location>
        <begin position="578"/>
        <end position="711"/>
    </location>
</feature>
<dbReference type="Pfam" id="PF13517">
    <property type="entry name" value="FG-GAP_3"/>
    <property type="match status" value="1"/>
</dbReference>
<dbReference type="GO" id="GO:0005509">
    <property type="term" value="F:calcium ion binding"/>
    <property type="evidence" value="ECO:0007669"/>
    <property type="project" value="InterPro"/>
</dbReference>
<dbReference type="PRINTS" id="PR01607">
    <property type="entry name" value="APYRASEFAMLY"/>
</dbReference>
<evidence type="ECO:0000259" key="5">
    <source>
        <dbReference type="PROSITE" id="PS50268"/>
    </source>
</evidence>
<dbReference type="Gene3D" id="3.60.21.10">
    <property type="match status" value="1"/>
</dbReference>
<organism evidence="7 8">
    <name type="scientific">Siccirubricoccus deserti</name>
    <dbReference type="NCBI Taxonomy" id="2013562"/>
    <lineage>
        <taxon>Bacteria</taxon>
        <taxon>Pseudomonadati</taxon>
        <taxon>Pseudomonadota</taxon>
        <taxon>Alphaproteobacteria</taxon>
        <taxon>Acetobacterales</taxon>
        <taxon>Roseomonadaceae</taxon>
        <taxon>Siccirubricoccus</taxon>
    </lineage>
</organism>
<reference evidence="7" key="1">
    <citation type="submission" date="2020-08" db="EMBL/GenBank/DDBJ databases">
        <authorList>
            <person name="Hu Y."/>
            <person name="Nguyen S.V."/>
            <person name="Li F."/>
            <person name="Fanning S."/>
        </authorList>
    </citation>
    <scope>NUCLEOTIDE SEQUENCE</scope>
    <source>
        <strain evidence="7">SYSU D8009</strain>
    </source>
</reference>
<dbReference type="SUPFAM" id="SSF50956">
    <property type="entry name" value="Thermostable phytase (3-phytase)"/>
    <property type="match status" value="1"/>
</dbReference>
<gene>
    <name evidence="7" type="ORF">H7965_16760</name>
</gene>
<evidence type="ECO:0000256" key="1">
    <source>
        <dbReference type="ARBA" id="ARBA00004236"/>
    </source>
</evidence>
<comment type="caution">
    <text evidence="7">The sequence shown here is derived from an EMBL/GenBank/DDBJ whole genome shotgun (WGS) entry which is preliminary data.</text>
</comment>
<dbReference type="PROSITE" id="PS51841">
    <property type="entry name" value="LTD"/>
    <property type="match status" value="2"/>
</dbReference>
<evidence type="ECO:0000256" key="4">
    <source>
        <dbReference type="ARBA" id="ARBA00023136"/>
    </source>
</evidence>
<dbReference type="SUPFAM" id="SSF55816">
    <property type="entry name" value="5'-nucleotidase (syn. UDP-sugar hydrolase), C-terminal domain"/>
    <property type="match status" value="1"/>
</dbReference>
<dbReference type="SUPFAM" id="SSF69318">
    <property type="entry name" value="Integrin alpha N-terminal domain"/>
    <property type="match status" value="1"/>
</dbReference>
<keyword evidence="3" id="KW-0732">Signal</keyword>
<dbReference type="InterPro" id="IPR013517">
    <property type="entry name" value="FG-GAP"/>
</dbReference>
<dbReference type="Gene3D" id="2.60.40.60">
    <property type="entry name" value="Cadherins"/>
    <property type="match status" value="1"/>
</dbReference>
<feature type="domain" description="Cadherin" evidence="5">
    <location>
        <begin position="303"/>
        <end position="407"/>
    </location>
</feature>
<dbReference type="Pfam" id="PF02872">
    <property type="entry name" value="5_nucleotid_C"/>
    <property type="match status" value="1"/>
</dbReference>
<evidence type="ECO:0000313" key="7">
    <source>
        <dbReference type="EMBL" id="MBC4016972.1"/>
    </source>
</evidence>
<dbReference type="GO" id="GO:0007156">
    <property type="term" value="P:homophilic cell adhesion via plasma membrane adhesion molecules"/>
    <property type="evidence" value="ECO:0007669"/>
    <property type="project" value="InterPro"/>
</dbReference>
<dbReference type="PANTHER" id="PTHR11575">
    <property type="entry name" value="5'-NUCLEOTIDASE-RELATED"/>
    <property type="match status" value="1"/>
</dbReference>
<dbReference type="GO" id="GO:0008768">
    <property type="term" value="F:UDP-sugar diphosphatase activity"/>
    <property type="evidence" value="ECO:0007669"/>
    <property type="project" value="TreeGrafter"/>
</dbReference>
<dbReference type="Proteomes" id="UP000600101">
    <property type="component" value="Unassembled WGS sequence"/>
</dbReference>
<evidence type="ECO:0000256" key="2">
    <source>
        <dbReference type="ARBA" id="ARBA00022475"/>
    </source>
</evidence>
<keyword evidence="8" id="KW-1185">Reference proteome</keyword>
<dbReference type="PROSITE" id="PS50268">
    <property type="entry name" value="CADHERIN_2"/>
    <property type="match status" value="1"/>
</dbReference>
<dbReference type="RefSeq" id="WP_186771741.1">
    <property type="nucleotide sequence ID" value="NZ_JACOMF010000021.1"/>
</dbReference>
<keyword evidence="4" id="KW-0472">Membrane</keyword>
<accession>A0A9X0R1C2</accession>
<dbReference type="Pfam" id="PF06977">
    <property type="entry name" value="SdiA-regulated"/>
    <property type="match status" value="1"/>
</dbReference>
<feature type="domain" description="LTD" evidence="6">
    <location>
        <begin position="390"/>
        <end position="534"/>
    </location>
</feature>
<dbReference type="CDD" id="cd09971">
    <property type="entry name" value="SdiA-regulated"/>
    <property type="match status" value="1"/>
</dbReference>
<dbReference type="InterPro" id="IPR001343">
    <property type="entry name" value="Hemolysn_Ca-bd"/>
</dbReference>
<dbReference type="Pfam" id="PF00932">
    <property type="entry name" value="LTD"/>
    <property type="match status" value="2"/>
</dbReference>
<dbReference type="Gene3D" id="2.150.10.10">
    <property type="entry name" value="Serralysin-like metalloprotease, C-terminal"/>
    <property type="match status" value="1"/>
</dbReference>
<dbReference type="InterPro" id="IPR008334">
    <property type="entry name" value="5'-Nucleotdase_C"/>
</dbReference>
<dbReference type="SUPFAM" id="SSF56300">
    <property type="entry name" value="Metallo-dependent phosphatases"/>
    <property type="match status" value="1"/>
</dbReference>